<organism evidence="3 4">
    <name type="scientific">Arctia plantaginis</name>
    <name type="common">Wood tiger moth</name>
    <name type="synonym">Phalaena plantaginis</name>
    <dbReference type="NCBI Taxonomy" id="874455"/>
    <lineage>
        <taxon>Eukaryota</taxon>
        <taxon>Metazoa</taxon>
        <taxon>Ecdysozoa</taxon>
        <taxon>Arthropoda</taxon>
        <taxon>Hexapoda</taxon>
        <taxon>Insecta</taxon>
        <taxon>Pterygota</taxon>
        <taxon>Neoptera</taxon>
        <taxon>Endopterygota</taxon>
        <taxon>Lepidoptera</taxon>
        <taxon>Glossata</taxon>
        <taxon>Ditrysia</taxon>
        <taxon>Noctuoidea</taxon>
        <taxon>Erebidae</taxon>
        <taxon>Arctiinae</taxon>
        <taxon>Arctia</taxon>
    </lineage>
</organism>
<evidence type="ECO:0000313" key="3">
    <source>
        <dbReference type="EMBL" id="CAB3222260.1"/>
    </source>
</evidence>
<feature type="region of interest" description="Disordered" evidence="1">
    <location>
        <begin position="153"/>
        <end position="182"/>
    </location>
</feature>
<feature type="compositionally biased region" description="Basic and acidic residues" evidence="1">
    <location>
        <begin position="171"/>
        <end position="181"/>
    </location>
</feature>
<name>A0A8S0YTS3_ARCPL</name>
<feature type="signal peptide" evidence="2">
    <location>
        <begin position="1"/>
        <end position="24"/>
    </location>
</feature>
<dbReference type="Proteomes" id="UP000494106">
    <property type="component" value="Unassembled WGS sequence"/>
</dbReference>
<dbReference type="OrthoDB" id="7445408at2759"/>
<keyword evidence="2" id="KW-0732">Signal</keyword>
<evidence type="ECO:0000313" key="4">
    <source>
        <dbReference type="Proteomes" id="UP000494106"/>
    </source>
</evidence>
<dbReference type="EMBL" id="CADEBC010000083">
    <property type="protein sequence ID" value="CAB3222260.1"/>
    <property type="molecule type" value="Genomic_DNA"/>
</dbReference>
<evidence type="ECO:0000256" key="2">
    <source>
        <dbReference type="SAM" id="SignalP"/>
    </source>
</evidence>
<evidence type="ECO:0000256" key="1">
    <source>
        <dbReference type="SAM" id="MobiDB-lite"/>
    </source>
</evidence>
<dbReference type="AlphaFoldDB" id="A0A8S0YTS3"/>
<gene>
    <name evidence="3" type="ORF">APLA_LOCUS973</name>
</gene>
<accession>A0A8S0YTS3</accession>
<feature type="chain" id="PRO_5035948267" evidence="2">
    <location>
        <begin position="25"/>
        <end position="464"/>
    </location>
</feature>
<proteinExistence type="predicted"/>
<protein>
    <submittedName>
        <fullName evidence="3">Uncharacterized protein</fullName>
    </submittedName>
</protein>
<sequence>MIARLTNKTFHFQILLSLLCMVLADEQYTDRLHFDVTDNRESLMPKTSLDHDESHTSVPLSPVKDRELVEEVPLSDDVYSYNTKRTYDRVETYREHMDLFSKRNLKNPPDGTFDTLNAEAKLNNPGTSLPNQLTNVNDNYKYIIAKFNENNNEKKKQERLPLTNTKKLKNKKDEQESPSKMDEEEILTFQEGDVDLKLKVNATKDYHPEDRNENDQYTSYQNIPTNALNSNNDFVRNTVVNIDIISNTYNPQQPPYQFYPMTNSPSPVNTVHISIATNVPKSDVLINTQLRRNSAVPNTILPNDFIQQIYKNQNTQEFDRQSTSTNLPIRANKPNLMKNAAQYNPLFNDYYSPSSVLIYVNGQLILVPGIILNPQPVPVPIQNDDKEQLNISIQGPSNTVFTNGPNQSSIERFNNLTPTVSNADPKSGVQFENLHPGPDTATNNNSGFYYKSDGFEKPIPYNQL</sequence>
<comment type="caution">
    <text evidence="3">The sequence shown here is derived from an EMBL/GenBank/DDBJ whole genome shotgun (WGS) entry which is preliminary data.</text>
</comment>
<reference evidence="3 4" key="1">
    <citation type="submission" date="2020-04" db="EMBL/GenBank/DDBJ databases">
        <authorList>
            <person name="Wallbank WR R."/>
            <person name="Pardo Diaz C."/>
            <person name="Kozak K."/>
            <person name="Martin S."/>
            <person name="Jiggins C."/>
            <person name="Moest M."/>
            <person name="Warren A I."/>
            <person name="Byers J.R.P. K."/>
            <person name="Montejo-Kovacevich G."/>
            <person name="Yen C E."/>
        </authorList>
    </citation>
    <scope>NUCLEOTIDE SEQUENCE [LARGE SCALE GENOMIC DNA]</scope>
</reference>
<keyword evidence="4" id="KW-1185">Reference proteome</keyword>